<keyword evidence="1" id="KW-0472">Membrane</keyword>
<dbReference type="AlphaFoldDB" id="A0A432MM46"/>
<gene>
    <name evidence="2" type="ORF">TsocGM_07145</name>
</gene>
<reference evidence="2 3" key="2">
    <citation type="submission" date="2019-01" db="EMBL/GenBank/DDBJ databases">
        <title>Tautonia sociabilis, a novel thermotolerant planctomycete of Isosphaeraceae family, isolated from a 4000 m deep subterranean habitat.</title>
        <authorList>
            <person name="Kovaleva O.L."/>
            <person name="Elcheninov A.G."/>
            <person name="Van Heerden E."/>
            <person name="Toshchakov S.V."/>
            <person name="Novikov A."/>
            <person name="Bonch-Osmolovskaya E.A."/>
            <person name="Kublanov I.V."/>
        </authorList>
    </citation>
    <scope>NUCLEOTIDE SEQUENCE [LARGE SCALE GENOMIC DNA]</scope>
    <source>
        <strain evidence="2 3">GM2012</strain>
    </source>
</reference>
<keyword evidence="1" id="KW-1133">Transmembrane helix</keyword>
<feature type="transmembrane region" description="Helical" evidence="1">
    <location>
        <begin position="53"/>
        <end position="70"/>
    </location>
</feature>
<comment type="caution">
    <text evidence="2">The sequence shown here is derived from an EMBL/GenBank/DDBJ whole genome shotgun (WGS) entry which is preliminary data.</text>
</comment>
<feature type="transmembrane region" description="Helical" evidence="1">
    <location>
        <begin position="122"/>
        <end position="147"/>
    </location>
</feature>
<evidence type="ECO:0000256" key="1">
    <source>
        <dbReference type="SAM" id="Phobius"/>
    </source>
</evidence>
<accession>A0A432MM46</accession>
<keyword evidence="1" id="KW-0812">Transmembrane</keyword>
<feature type="transmembrane region" description="Helical" evidence="1">
    <location>
        <begin position="12"/>
        <end position="33"/>
    </location>
</feature>
<evidence type="ECO:0000313" key="2">
    <source>
        <dbReference type="EMBL" id="RUL88482.1"/>
    </source>
</evidence>
<sequence>MTPGSLLLRTICLAAMAVWFGGFTFYAGAVVPILHDEFDSLTGSAVTRRATDVLNLVGLATLGIWWFWAGSSRPLGHRPWRLARLLLLLTSSALLLALVAMHEVMDRHLEEVGLRGFYPWHRAYLIVSTAQWAANLALLGAAVRLMAARPGPEPTRFPMIVEARPLAGGGVPDR</sequence>
<reference evidence="2 3" key="1">
    <citation type="submission" date="2018-12" db="EMBL/GenBank/DDBJ databases">
        <authorList>
            <person name="Toschakov S.V."/>
        </authorList>
    </citation>
    <scope>NUCLEOTIDE SEQUENCE [LARGE SCALE GENOMIC DNA]</scope>
    <source>
        <strain evidence="2 3">GM2012</strain>
    </source>
</reference>
<dbReference type="RefSeq" id="WP_126724617.1">
    <property type="nucleotide sequence ID" value="NZ_RYZH01000010.1"/>
</dbReference>
<evidence type="ECO:0008006" key="4">
    <source>
        <dbReference type="Google" id="ProtNLM"/>
    </source>
</evidence>
<evidence type="ECO:0000313" key="3">
    <source>
        <dbReference type="Proteomes" id="UP000280296"/>
    </source>
</evidence>
<keyword evidence="3" id="KW-1185">Reference proteome</keyword>
<proteinExistence type="predicted"/>
<feature type="transmembrane region" description="Helical" evidence="1">
    <location>
        <begin position="82"/>
        <end position="102"/>
    </location>
</feature>
<dbReference type="EMBL" id="RYZH01000010">
    <property type="protein sequence ID" value="RUL88482.1"/>
    <property type="molecule type" value="Genomic_DNA"/>
</dbReference>
<dbReference type="OrthoDB" id="272135at2"/>
<dbReference type="Proteomes" id="UP000280296">
    <property type="component" value="Unassembled WGS sequence"/>
</dbReference>
<organism evidence="2 3">
    <name type="scientific">Tautonia sociabilis</name>
    <dbReference type="NCBI Taxonomy" id="2080755"/>
    <lineage>
        <taxon>Bacteria</taxon>
        <taxon>Pseudomonadati</taxon>
        <taxon>Planctomycetota</taxon>
        <taxon>Planctomycetia</taxon>
        <taxon>Isosphaerales</taxon>
        <taxon>Isosphaeraceae</taxon>
        <taxon>Tautonia</taxon>
    </lineage>
</organism>
<protein>
    <recommendedName>
        <fullName evidence="4">DUF4149 domain-containing protein</fullName>
    </recommendedName>
</protein>
<name>A0A432MM46_9BACT</name>